<feature type="chain" id="PRO_5012262586" description="Secreted protein" evidence="1">
    <location>
        <begin position="21"/>
        <end position="101"/>
    </location>
</feature>
<evidence type="ECO:0000256" key="1">
    <source>
        <dbReference type="SAM" id="SignalP"/>
    </source>
</evidence>
<reference evidence="2" key="1">
    <citation type="journal article" date="2018" name="PLoS Negl. Trop. Dis.">
        <title>An insight into the salivary gland and fat body transcriptome of Panstrongylus lignarius (Hemiptera: Heteroptera), the main vector of Chagas disease in Peru.</title>
        <authorList>
            <person name="Nevoa J.C."/>
            <person name="Mendes M.T."/>
            <person name="da Silva M.V."/>
            <person name="Soares S.C."/>
            <person name="Oliveira C.J.F."/>
            <person name="Ribeiro J.M.C."/>
        </authorList>
    </citation>
    <scope>NUCLEOTIDE SEQUENCE</scope>
</reference>
<name>A0A224XUI4_9HEMI</name>
<feature type="signal peptide" evidence="1">
    <location>
        <begin position="1"/>
        <end position="20"/>
    </location>
</feature>
<organism evidence="2">
    <name type="scientific">Panstrongylus lignarius</name>
    <dbReference type="NCBI Taxonomy" id="156445"/>
    <lineage>
        <taxon>Eukaryota</taxon>
        <taxon>Metazoa</taxon>
        <taxon>Ecdysozoa</taxon>
        <taxon>Arthropoda</taxon>
        <taxon>Hexapoda</taxon>
        <taxon>Insecta</taxon>
        <taxon>Pterygota</taxon>
        <taxon>Neoptera</taxon>
        <taxon>Paraneoptera</taxon>
        <taxon>Hemiptera</taxon>
        <taxon>Heteroptera</taxon>
        <taxon>Panheteroptera</taxon>
        <taxon>Cimicomorpha</taxon>
        <taxon>Reduviidae</taxon>
        <taxon>Triatominae</taxon>
        <taxon>Panstrongylus</taxon>
    </lineage>
</organism>
<proteinExistence type="predicted"/>
<evidence type="ECO:0000313" key="2">
    <source>
        <dbReference type="EMBL" id="JAW14824.1"/>
    </source>
</evidence>
<dbReference type="EMBL" id="GFTR01001602">
    <property type="protein sequence ID" value="JAW14824.1"/>
    <property type="molecule type" value="Transcribed_RNA"/>
</dbReference>
<keyword evidence="1" id="KW-0732">Signal</keyword>
<evidence type="ECO:0008006" key="3">
    <source>
        <dbReference type="Google" id="ProtNLM"/>
    </source>
</evidence>
<sequence>MRSSAMYLGLNFLFPFPALLISGRCSDDWMFLLSCDLKFSLNSRKISTAAAGCGSRSAPTASLARSIAGNVVKLSPPVEDDDFAYCSFVVISKMLFTSTVP</sequence>
<dbReference type="AlphaFoldDB" id="A0A224XUI4"/>
<protein>
    <recommendedName>
        <fullName evidence="3">Secreted protein</fullName>
    </recommendedName>
</protein>
<accession>A0A224XUI4</accession>